<sequence>MNVGQSVKSSFCPAYLEPLGSTFSNGANFAVVGSDWLVGQNGFGSEWNFEAFVAGHLRSHALDILTACEAYMNGLRVGCVVSNNERCCSVEFQKDVASCIMRLVYDFKAIGATEADNFIHLTLLAPALFDEKAFNDVDKRLNMAANHDMRSKCEIKFLPGLFGAIGFHIFKWSQLCCGGIFNTSYVFTLPFLCSGYAQTFTFNVQVGSDWLVGQNGFGSEWNFEAFVAGHLRSHALDILTACEAYMNGLRVGCVVSNNESCCSVEFQKDVASCIMRLVYDFKAIGATVADNFIHLTLLAPMKLSEILQTPPVSEDASMITNINVTFGTNMVYI</sequence>
<dbReference type="AlphaFoldDB" id="A0AAP0GUP5"/>
<dbReference type="EMBL" id="JBCNJP010000019">
    <property type="protein sequence ID" value="KAK9062371.1"/>
    <property type="molecule type" value="Genomic_DNA"/>
</dbReference>
<organism evidence="3 4">
    <name type="scientific">Deinandra increscens subsp. villosa</name>
    <dbReference type="NCBI Taxonomy" id="3103831"/>
    <lineage>
        <taxon>Eukaryota</taxon>
        <taxon>Viridiplantae</taxon>
        <taxon>Streptophyta</taxon>
        <taxon>Embryophyta</taxon>
        <taxon>Tracheophyta</taxon>
        <taxon>Spermatophyta</taxon>
        <taxon>Magnoliopsida</taxon>
        <taxon>eudicotyledons</taxon>
        <taxon>Gunneridae</taxon>
        <taxon>Pentapetalae</taxon>
        <taxon>asterids</taxon>
        <taxon>campanulids</taxon>
        <taxon>Asterales</taxon>
        <taxon>Asteraceae</taxon>
        <taxon>Asteroideae</taxon>
        <taxon>Heliantheae alliance</taxon>
        <taxon>Madieae</taxon>
        <taxon>Madiinae</taxon>
        <taxon>Deinandra</taxon>
    </lineage>
</organism>
<gene>
    <name evidence="3" type="ORF">SSX86_019557</name>
</gene>
<evidence type="ECO:0000313" key="3">
    <source>
        <dbReference type="EMBL" id="KAK9062371.1"/>
    </source>
</evidence>
<comment type="caution">
    <text evidence="3">The sequence shown here is derived from an EMBL/GenBank/DDBJ whole genome shotgun (WGS) entry which is preliminary data.</text>
</comment>
<evidence type="ECO:0000256" key="1">
    <source>
        <dbReference type="ARBA" id="ARBA00022679"/>
    </source>
</evidence>
<accession>A0AAP0GUP5</accession>
<dbReference type="GO" id="GO:0061631">
    <property type="term" value="F:ubiquitin conjugating enzyme activity"/>
    <property type="evidence" value="ECO:0007669"/>
    <property type="project" value="TreeGrafter"/>
</dbReference>
<proteinExistence type="predicted"/>
<evidence type="ECO:0000256" key="2">
    <source>
        <dbReference type="ARBA" id="ARBA00022786"/>
    </source>
</evidence>
<dbReference type="Proteomes" id="UP001408789">
    <property type="component" value="Unassembled WGS sequence"/>
</dbReference>
<reference evidence="3 4" key="1">
    <citation type="submission" date="2024-04" db="EMBL/GenBank/DDBJ databases">
        <title>The reference genome of an endangered Asteraceae, Deinandra increscens subsp. villosa, native to the Central Coast of California.</title>
        <authorList>
            <person name="Guilliams M."/>
            <person name="Hasenstab-Lehman K."/>
            <person name="Meyer R."/>
            <person name="Mcevoy S."/>
        </authorList>
    </citation>
    <scope>NUCLEOTIDE SEQUENCE [LARGE SCALE GENOMIC DNA]</scope>
    <source>
        <tissue evidence="3">Leaf</tissue>
    </source>
</reference>
<evidence type="ECO:0000313" key="4">
    <source>
        <dbReference type="Proteomes" id="UP001408789"/>
    </source>
</evidence>
<keyword evidence="2" id="KW-0833">Ubl conjugation pathway</keyword>
<dbReference type="PANTHER" id="PTHR46116">
    <property type="entry name" value="(E3-INDEPENDENT) E2 UBIQUITIN-CONJUGATING ENZYME"/>
    <property type="match status" value="1"/>
</dbReference>
<dbReference type="PANTHER" id="PTHR46116:SF41">
    <property type="entry name" value="UBIQUITIN-CONJUGATING ENZYME E2 25-RELATED"/>
    <property type="match status" value="1"/>
</dbReference>
<protein>
    <submittedName>
        <fullName evidence="3">Uncharacterized protein</fullName>
    </submittedName>
</protein>
<name>A0AAP0GUP5_9ASTR</name>
<keyword evidence="4" id="KW-1185">Reference proteome</keyword>
<keyword evidence="1" id="KW-0808">Transferase</keyword>